<dbReference type="InParanoid" id="K3X0Q2"/>
<reference evidence="1" key="3">
    <citation type="submission" date="2015-02" db="UniProtKB">
        <authorList>
            <consortium name="EnsemblProtists"/>
        </authorList>
    </citation>
    <scope>IDENTIFICATION</scope>
    <source>
        <strain evidence="1">DAOM BR144</strain>
    </source>
</reference>
<dbReference type="EnsemblProtists" id="PYU1_T010801">
    <property type="protein sequence ID" value="PYU1_T010801"/>
    <property type="gene ID" value="PYU1_G010778"/>
</dbReference>
<dbReference type="VEuPathDB" id="FungiDB:PYU1_G010778"/>
<evidence type="ECO:0000313" key="1">
    <source>
        <dbReference type="EnsemblProtists" id="PYU1_T010801"/>
    </source>
</evidence>
<dbReference type="HOGENOM" id="CLU_2547591_0_0_1"/>
<proteinExistence type="predicted"/>
<protein>
    <submittedName>
        <fullName evidence="1">Uncharacterized protein</fullName>
    </submittedName>
</protein>
<dbReference type="AlphaFoldDB" id="K3X0Q2"/>
<sequence>MIVAFTLISMGVGKLVRKIDSTSNARQRRYLHRDLPTRVPSGTQLNLTGWTSMREKLMQDDDGADGRGTSLAPPVVVAEALRR</sequence>
<organism evidence="1 2">
    <name type="scientific">Globisporangium ultimum (strain ATCC 200006 / CBS 805.95 / DAOM BR144)</name>
    <name type="common">Pythium ultimum</name>
    <dbReference type="NCBI Taxonomy" id="431595"/>
    <lineage>
        <taxon>Eukaryota</taxon>
        <taxon>Sar</taxon>
        <taxon>Stramenopiles</taxon>
        <taxon>Oomycota</taxon>
        <taxon>Peronosporomycetes</taxon>
        <taxon>Pythiales</taxon>
        <taxon>Pythiaceae</taxon>
        <taxon>Globisporangium</taxon>
    </lineage>
</organism>
<name>K3X0Q2_GLOUD</name>
<dbReference type="Proteomes" id="UP000019132">
    <property type="component" value="Unassembled WGS sequence"/>
</dbReference>
<accession>K3X0Q2</accession>
<evidence type="ECO:0000313" key="2">
    <source>
        <dbReference type="Proteomes" id="UP000019132"/>
    </source>
</evidence>
<dbReference type="EMBL" id="GL376592">
    <property type="status" value="NOT_ANNOTATED_CDS"/>
    <property type="molecule type" value="Genomic_DNA"/>
</dbReference>
<keyword evidence="2" id="KW-1185">Reference proteome</keyword>
<reference evidence="2" key="2">
    <citation type="submission" date="2010-04" db="EMBL/GenBank/DDBJ databases">
        <authorList>
            <person name="Buell R."/>
            <person name="Hamilton J."/>
            <person name="Hostetler J."/>
        </authorList>
    </citation>
    <scope>NUCLEOTIDE SEQUENCE [LARGE SCALE GENOMIC DNA]</scope>
    <source>
        <strain evidence="2">DAOM:BR144</strain>
    </source>
</reference>
<reference evidence="2" key="1">
    <citation type="journal article" date="2010" name="Genome Biol.">
        <title>Genome sequence of the necrotrophic plant pathogen Pythium ultimum reveals original pathogenicity mechanisms and effector repertoire.</title>
        <authorList>
            <person name="Levesque C.A."/>
            <person name="Brouwer H."/>
            <person name="Cano L."/>
            <person name="Hamilton J.P."/>
            <person name="Holt C."/>
            <person name="Huitema E."/>
            <person name="Raffaele S."/>
            <person name="Robideau G.P."/>
            <person name="Thines M."/>
            <person name="Win J."/>
            <person name="Zerillo M.M."/>
            <person name="Beakes G.W."/>
            <person name="Boore J.L."/>
            <person name="Busam D."/>
            <person name="Dumas B."/>
            <person name="Ferriera S."/>
            <person name="Fuerstenberg S.I."/>
            <person name="Gachon C.M."/>
            <person name="Gaulin E."/>
            <person name="Govers F."/>
            <person name="Grenville-Briggs L."/>
            <person name="Horner N."/>
            <person name="Hostetler J."/>
            <person name="Jiang R.H."/>
            <person name="Johnson J."/>
            <person name="Krajaejun T."/>
            <person name="Lin H."/>
            <person name="Meijer H.J."/>
            <person name="Moore B."/>
            <person name="Morris P."/>
            <person name="Phuntmart V."/>
            <person name="Puiu D."/>
            <person name="Shetty J."/>
            <person name="Stajich J.E."/>
            <person name="Tripathy S."/>
            <person name="Wawra S."/>
            <person name="van West P."/>
            <person name="Whitty B.R."/>
            <person name="Coutinho P.M."/>
            <person name="Henrissat B."/>
            <person name="Martin F."/>
            <person name="Thomas P.D."/>
            <person name="Tyler B.M."/>
            <person name="De Vries R.P."/>
            <person name="Kamoun S."/>
            <person name="Yandell M."/>
            <person name="Tisserat N."/>
            <person name="Buell C.R."/>
        </authorList>
    </citation>
    <scope>NUCLEOTIDE SEQUENCE</scope>
    <source>
        <strain evidence="2">DAOM:BR144</strain>
    </source>
</reference>